<dbReference type="OrthoDB" id="2880030at2"/>
<dbReference type="Proteomes" id="UP000480246">
    <property type="component" value="Unassembled WGS sequence"/>
</dbReference>
<organism evidence="1 2">
    <name type="scientific">Gracilibacillus oryzae</name>
    <dbReference type="NCBI Taxonomy" id="1672701"/>
    <lineage>
        <taxon>Bacteria</taxon>
        <taxon>Bacillati</taxon>
        <taxon>Bacillota</taxon>
        <taxon>Bacilli</taxon>
        <taxon>Bacillales</taxon>
        <taxon>Bacillaceae</taxon>
        <taxon>Gracilibacillus</taxon>
    </lineage>
</organism>
<gene>
    <name evidence="1" type="ORF">F9U64_13335</name>
</gene>
<accession>A0A7C8GTD9</accession>
<reference evidence="1 2" key="1">
    <citation type="submission" date="2019-10" db="EMBL/GenBank/DDBJ databases">
        <title>Gracilibacillus sp. nov. isolated from rice seeds.</title>
        <authorList>
            <person name="He S."/>
        </authorList>
    </citation>
    <scope>NUCLEOTIDE SEQUENCE [LARGE SCALE GENOMIC DNA]</scope>
    <source>
        <strain evidence="1 2">TD8</strain>
    </source>
</reference>
<name>A0A7C8GTD9_9BACI</name>
<proteinExistence type="predicted"/>
<dbReference type="AlphaFoldDB" id="A0A7C8GTD9"/>
<evidence type="ECO:0008006" key="3">
    <source>
        <dbReference type="Google" id="ProtNLM"/>
    </source>
</evidence>
<protein>
    <recommendedName>
        <fullName evidence="3">DUF3993 domain-containing protein</fullName>
    </recommendedName>
</protein>
<dbReference type="EMBL" id="WEID01000066">
    <property type="protein sequence ID" value="KAB8131476.1"/>
    <property type="molecule type" value="Genomic_DNA"/>
</dbReference>
<evidence type="ECO:0000313" key="1">
    <source>
        <dbReference type="EMBL" id="KAB8131476.1"/>
    </source>
</evidence>
<sequence>MKKVITLLTIGILFGFSAIIFQQIQADETVRTNEVNYAQKQVIPTTLGSDNIEILQSKGTLTDEQIAAMMKQFMDTLVQEIDDHYRVIRFDTKEALIKEFESIATKEVVKPYVDYYFEEKDNKLFILPTETPAWFIEGKDYKRNVISDQKVEITQSNETALYGPYTINVTFEKMEGQWKITKISH</sequence>
<dbReference type="RefSeq" id="WP_153404313.1">
    <property type="nucleotide sequence ID" value="NZ_ML762432.1"/>
</dbReference>
<keyword evidence="2" id="KW-1185">Reference proteome</keyword>
<comment type="caution">
    <text evidence="1">The sequence shown here is derived from an EMBL/GenBank/DDBJ whole genome shotgun (WGS) entry which is preliminary data.</text>
</comment>
<evidence type="ECO:0000313" key="2">
    <source>
        <dbReference type="Proteomes" id="UP000480246"/>
    </source>
</evidence>